<dbReference type="InterPro" id="IPR002775">
    <property type="entry name" value="DNA/RNA-bd_Alba-like"/>
</dbReference>
<gene>
    <name evidence="3" type="ORF">SteCoe_22716</name>
</gene>
<dbReference type="EMBL" id="MPUH01000564">
    <property type="protein sequence ID" value="OMJ77637.1"/>
    <property type="molecule type" value="Genomic_DNA"/>
</dbReference>
<dbReference type="Pfam" id="PF01918">
    <property type="entry name" value="Alba"/>
    <property type="match status" value="1"/>
</dbReference>
<feature type="domain" description="DNA/RNA-binding protein Alba-like" evidence="2">
    <location>
        <begin position="3"/>
        <end position="59"/>
    </location>
</feature>
<dbReference type="AlphaFoldDB" id="A0A1R2BLH6"/>
<evidence type="ECO:0000313" key="4">
    <source>
        <dbReference type="Proteomes" id="UP000187209"/>
    </source>
</evidence>
<evidence type="ECO:0000313" key="3">
    <source>
        <dbReference type="EMBL" id="OMJ77637.1"/>
    </source>
</evidence>
<dbReference type="SUPFAM" id="SSF82704">
    <property type="entry name" value="AlbA-like"/>
    <property type="match status" value="1"/>
</dbReference>
<dbReference type="Gene3D" id="3.30.110.20">
    <property type="entry name" value="Alba-like domain"/>
    <property type="match status" value="1"/>
</dbReference>
<reference evidence="3 4" key="1">
    <citation type="submission" date="2016-11" db="EMBL/GenBank/DDBJ databases">
        <title>The macronuclear genome of Stentor coeruleus: a giant cell with tiny introns.</title>
        <authorList>
            <person name="Slabodnick M."/>
            <person name="Ruby J.G."/>
            <person name="Reiff S.B."/>
            <person name="Swart E.C."/>
            <person name="Gosai S."/>
            <person name="Prabakaran S."/>
            <person name="Witkowska E."/>
            <person name="Larue G.E."/>
            <person name="Fisher S."/>
            <person name="Freeman R.M."/>
            <person name="Gunawardena J."/>
            <person name="Chu W."/>
            <person name="Stover N.A."/>
            <person name="Gregory B.D."/>
            <person name="Nowacki M."/>
            <person name="Derisi J."/>
            <person name="Roy S.W."/>
            <person name="Marshall W.F."/>
            <person name="Sood P."/>
        </authorList>
    </citation>
    <scope>NUCLEOTIDE SEQUENCE [LARGE SCALE GENOMIC DNA]</scope>
    <source>
        <strain evidence="3">WM001</strain>
    </source>
</reference>
<comment type="caution">
    <text evidence="3">The sequence shown here is derived from an EMBL/GenBank/DDBJ whole genome shotgun (WGS) entry which is preliminary data.</text>
</comment>
<dbReference type="Proteomes" id="UP000187209">
    <property type="component" value="Unassembled WGS sequence"/>
</dbReference>
<proteinExistence type="predicted"/>
<name>A0A1R2BLH6_9CILI</name>
<protein>
    <recommendedName>
        <fullName evidence="2">DNA/RNA-binding protein Alba-like domain-containing protein</fullName>
    </recommendedName>
</protein>
<sequence length="104" mass="11734">MEVIRVSSKQMPSVYVNDVKNKFISKNSIELHALEGGISTAIRAADSLVKYGYAKLVKFDTSLLEDEGRNSNFKGITKVMIRLEKSADFDKSAQEFERNKTTKK</sequence>
<keyword evidence="4" id="KW-1185">Reference proteome</keyword>
<evidence type="ECO:0000259" key="2">
    <source>
        <dbReference type="Pfam" id="PF01918"/>
    </source>
</evidence>
<dbReference type="GO" id="GO:0003723">
    <property type="term" value="F:RNA binding"/>
    <property type="evidence" value="ECO:0007669"/>
    <property type="project" value="UniProtKB-KW"/>
</dbReference>
<dbReference type="InterPro" id="IPR036882">
    <property type="entry name" value="Alba-like_dom_sf"/>
</dbReference>
<accession>A0A1R2BLH6</accession>
<organism evidence="3 4">
    <name type="scientific">Stentor coeruleus</name>
    <dbReference type="NCBI Taxonomy" id="5963"/>
    <lineage>
        <taxon>Eukaryota</taxon>
        <taxon>Sar</taxon>
        <taxon>Alveolata</taxon>
        <taxon>Ciliophora</taxon>
        <taxon>Postciliodesmatophora</taxon>
        <taxon>Heterotrichea</taxon>
        <taxon>Heterotrichida</taxon>
        <taxon>Stentoridae</taxon>
        <taxon>Stentor</taxon>
    </lineage>
</organism>
<keyword evidence="1" id="KW-0694">RNA-binding</keyword>
<evidence type="ECO:0000256" key="1">
    <source>
        <dbReference type="ARBA" id="ARBA00022884"/>
    </source>
</evidence>